<dbReference type="AlphaFoldDB" id="A0A7C8P8Q4"/>
<dbReference type="Proteomes" id="UP000297595">
    <property type="component" value="Unassembled WGS sequence"/>
</dbReference>
<reference evidence="1 2" key="1">
    <citation type="submission" date="2019-03" db="EMBL/GenBank/DDBJ databases">
        <title>Nematode-trapping fungi genome.</title>
        <authorList>
            <person name="Vidal-Diez De Ulzurrun G."/>
        </authorList>
    </citation>
    <scope>NUCLEOTIDE SEQUENCE [LARGE SCALE GENOMIC DNA]</scope>
    <source>
        <strain evidence="1 2">TWF154</strain>
    </source>
</reference>
<proteinExistence type="predicted"/>
<protein>
    <submittedName>
        <fullName evidence="1">Uncharacterized protein</fullName>
    </submittedName>
</protein>
<dbReference type="EMBL" id="SOZJ01000008">
    <property type="protein sequence ID" value="TGJ62988.1"/>
    <property type="molecule type" value="Genomic_DNA"/>
</dbReference>
<gene>
    <name evidence="1" type="ORF">EYR41_010938</name>
</gene>
<name>A0A7C8P8Q4_ORBOL</name>
<accession>A0A7C8P8Q4</accession>
<organism evidence="1 2">
    <name type="scientific">Orbilia oligospora</name>
    <name type="common">Nematode-trapping fungus</name>
    <name type="synonym">Arthrobotrys oligospora</name>
    <dbReference type="NCBI Taxonomy" id="2813651"/>
    <lineage>
        <taxon>Eukaryota</taxon>
        <taxon>Fungi</taxon>
        <taxon>Dikarya</taxon>
        <taxon>Ascomycota</taxon>
        <taxon>Pezizomycotina</taxon>
        <taxon>Orbiliomycetes</taxon>
        <taxon>Orbiliales</taxon>
        <taxon>Orbiliaceae</taxon>
        <taxon>Orbilia</taxon>
    </lineage>
</organism>
<evidence type="ECO:0000313" key="2">
    <source>
        <dbReference type="Proteomes" id="UP000297595"/>
    </source>
</evidence>
<evidence type="ECO:0000313" key="1">
    <source>
        <dbReference type="EMBL" id="TGJ62988.1"/>
    </source>
</evidence>
<sequence>MGLWELRDTLLRADDEHPGAAGWENIEGGRPGYVTEVCKKYLMEMLQMEPRSNLVDLWMSDYLVKRVGWGGLGITIRGGPDHHKPYYCSFCKEEQPGEEVEEDNGSIGARKLEPLEHMRELGSHILMRHSERFEENWVTGGGVIKAIGDRRVLKPFWKVVRALDE</sequence>
<comment type="caution">
    <text evidence="1">The sequence shown here is derived from an EMBL/GenBank/DDBJ whole genome shotgun (WGS) entry which is preliminary data.</text>
</comment>